<sequence>MTTPLTDLVRRERRGFLDTLGSLSTEQWDEQSLCSGWRVIDVAAHLAWAPVLGPAAGAVAMLRNRLSVNRMIAATAVGWSERGRTRIMDQLERNLESGAKPIGMPTVAALADAVVHGIDVRRPLGLTHPIPADALGPVGEFVLQTPWPLNGVVGGNAARRIEGVRLVARDVEWSRGEGPEVTASAEAIARLLYGRPVTPDELAGPGAKVLGFRL</sequence>
<dbReference type="GO" id="GO:0016853">
    <property type="term" value="F:isomerase activity"/>
    <property type="evidence" value="ECO:0007669"/>
    <property type="project" value="UniProtKB-KW"/>
</dbReference>
<dbReference type="SUPFAM" id="SSF109854">
    <property type="entry name" value="DinB/YfiT-like putative metalloenzymes"/>
    <property type="match status" value="1"/>
</dbReference>
<dbReference type="RefSeq" id="WP_129427892.1">
    <property type="nucleotide sequence ID" value="NZ_SDWV01000018.1"/>
</dbReference>
<keyword evidence="2" id="KW-0413">Isomerase</keyword>
<dbReference type="Gene3D" id="1.20.120.450">
    <property type="entry name" value="dinb family like domain"/>
    <property type="match status" value="1"/>
</dbReference>
<dbReference type="OrthoDB" id="5178565at2"/>
<gene>
    <name evidence="2" type="ORF">EUA94_15995</name>
</gene>
<dbReference type="Pfam" id="PF11716">
    <property type="entry name" value="MDMPI_N"/>
    <property type="match status" value="1"/>
</dbReference>
<reference evidence="2 3" key="1">
    <citation type="submission" date="2019-01" db="EMBL/GenBank/DDBJ databases">
        <title>Novel species of Nocardioides.</title>
        <authorList>
            <person name="Liu Q."/>
            <person name="X Y.-H."/>
        </authorList>
    </citation>
    <scope>NUCLEOTIDE SEQUENCE [LARGE SCALE GENOMIC DNA]</scope>
    <source>
        <strain evidence="2 3">HLT2-9</strain>
    </source>
</reference>
<dbReference type="Proteomes" id="UP000291101">
    <property type="component" value="Unassembled WGS sequence"/>
</dbReference>
<dbReference type="InterPro" id="IPR034660">
    <property type="entry name" value="DinB/YfiT-like"/>
</dbReference>
<organism evidence="2 3">
    <name type="scientific">Nocardioides zhouii</name>
    <dbReference type="NCBI Taxonomy" id="1168729"/>
    <lineage>
        <taxon>Bacteria</taxon>
        <taxon>Bacillati</taxon>
        <taxon>Actinomycetota</taxon>
        <taxon>Actinomycetes</taxon>
        <taxon>Propionibacteriales</taxon>
        <taxon>Nocardioidaceae</taxon>
        <taxon>Nocardioides</taxon>
    </lineage>
</organism>
<dbReference type="AlphaFoldDB" id="A0A4V1RNT9"/>
<name>A0A4V1RNT9_9ACTN</name>
<evidence type="ECO:0000313" key="3">
    <source>
        <dbReference type="Proteomes" id="UP000291101"/>
    </source>
</evidence>
<keyword evidence="2" id="KW-0670">Pyruvate</keyword>
<feature type="domain" description="Mycothiol-dependent maleylpyruvate isomerase metal-binding" evidence="1">
    <location>
        <begin position="9"/>
        <end position="55"/>
    </location>
</feature>
<dbReference type="InterPro" id="IPR024344">
    <property type="entry name" value="MDMPI_metal-binding"/>
</dbReference>
<evidence type="ECO:0000259" key="1">
    <source>
        <dbReference type="Pfam" id="PF11716"/>
    </source>
</evidence>
<dbReference type="InterPro" id="IPR017517">
    <property type="entry name" value="Maleyloyr_isom"/>
</dbReference>
<accession>A0A4V1RNT9</accession>
<comment type="caution">
    <text evidence="2">The sequence shown here is derived from an EMBL/GenBank/DDBJ whole genome shotgun (WGS) entry which is preliminary data.</text>
</comment>
<keyword evidence="3" id="KW-1185">Reference proteome</keyword>
<proteinExistence type="predicted"/>
<dbReference type="EMBL" id="SDWV01000018">
    <property type="protein sequence ID" value="RYC07017.1"/>
    <property type="molecule type" value="Genomic_DNA"/>
</dbReference>
<evidence type="ECO:0000313" key="2">
    <source>
        <dbReference type="EMBL" id="RYC07017.1"/>
    </source>
</evidence>
<protein>
    <submittedName>
        <fullName evidence="2">Maleylpyruvate isomerase family mycothiol-dependent enzyme</fullName>
    </submittedName>
</protein>
<dbReference type="NCBIfam" id="TIGR03083">
    <property type="entry name" value="maleylpyruvate isomerase family mycothiol-dependent enzyme"/>
    <property type="match status" value="1"/>
</dbReference>
<dbReference type="GO" id="GO:0046872">
    <property type="term" value="F:metal ion binding"/>
    <property type="evidence" value="ECO:0007669"/>
    <property type="project" value="InterPro"/>
</dbReference>